<dbReference type="AlphaFoldDB" id="A0A401GJL5"/>
<reference evidence="1 2" key="1">
    <citation type="journal article" date="2018" name="Sci. Rep.">
        <title>Genome sequence of the cauliflower mushroom Sparassis crispa (Hanabiratake) and its association with beneficial usage.</title>
        <authorList>
            <person name="Kiyama R."/>
            <person name="Furutani Y."/>
            <person name="Kawaguchi K."/>
            <person name="Nakanishi T."/>
        </authorList>
    </citation>
    <scope>NUCLEOTIDE SEQUENCE [LARGE SCALE GENOMIC DNA]</scope>
</reference>
<dbReference type="RefSeq" id="XP_027613269.1">
    <property type="nucleotide sequence ID" value="XM_027757468.1"/>
</dbReference>
<dbReference type="InParanoid" id="A0A401GJL5"/>
<protein>
    <submittedName>
        <fullName evidence="1">Uncharacterized protein</fullName>
    </submittedName>
</protein>
<dbReference type="OrthoDB" id="5277092at2759"/>
<dbReference type="EMBL" id="BFAD01000004">
    <property type="protein sequence ID" value="GBE82356.1"/>
    <property type="molecule type" value="Genomic_DNA"/>
</dbReference>
<dbReference type="GeneID" id="38779273"/>
<accession>A0A401GJL5</accession>
<dbReference type="Proteomes" id="UP000287166">
    <property type="component" value="Unassembled WGS sequence"/>
</dbReference>
<comment type="caution">
    <text evidence="1">The sequence shown here is derived from an EMBL/GenBank/DDBJ whole genome shotgun (WGS) entry which is preliminary data.</text>
</comment>
<evidence type="ECO:0000313" key="2">
    <source>
        <dbReference type="Proteomes" id="UP000287166"/>
    </source>
</evidence>
<sequence>MPAKNPEDELKAFIAEDPDSRYTFHSERDASQSEICREGKDKERKCIMLEMYSTKMFEAMQAQGFFCALPMDPSRTHMECRRIPKT</sequence>
<gene>
    <name evidence="1" type="ORF">SCP_0407400</name>
</gene>
<proteinExistence type="predicted"/>
<organism evidence="1 2">
    <name type="scientific">Sparassis crispa</name>
    <dbReference type="NCBI Taxonomy" id="139825"/>
    <lineage>
        <taxon>Eukaryota</taxon>
        <taxon>Fungi</taxon>
        <taxon>Dikarya</taxon>
        <taxon>Basidiomycota</taxon>
        <taxon>Agaricomycotina</taxon>
        <taxon>Agaricomycetes</taxon>
        <taxon>Polyporales</taxon>
        <taxon>Sparassidaceae</taxon>
        <taxon>Sparassis</taxon>
    </lineage>
</organism>
<keyword evidence="2" id="KW-1185">Reference proteome</keyword>
<evidence type="ECO:0000313" key="1">
    <source>
        <dbReference type="EMBL" id="GBE82356.1"/>
    </source>
</evidence>
<name>A0A401GJL5_9APHY</name>